<name>A0ABM7S930_9HELI</name>
<gene>
    <name evidence="2" type="ORF">NHP190003_03400</name>
</gene>
<reference evidence="2 3" key="1">
    <citation type="submission" date="2021-07" db="EMBL/GenBank/DDBJ databases">
        <title>Novel Helicobacter sp. Isolated from a dog.</title>
        <authorList>
            <person name="Rimbara E."/>
            <person name="Suzuki M."/>
        </authorList>
    </citation>
    <scope>NUCLEOTIDE SEQUENCE [LARGE SCALE GENOMIC DNA]</scope>
    <source>
        <strain evidence="3">NHP19-003</strain>
    </source>
</reference>
<dbReference type="EMBL" id="AP024814">
    <property type="protein sequence ID" value="BCZ17058.1"/>
    <property type="molecule type" value="Genomic_DNA"/>
</dbReference>
<accession>A0ABM7S930</accession>
<protein>
    <submittedName>
        <fullName evidence="2">Uncharacterized protein</fullName>
    </submittedName>
</protein>
<keyword evidence="1" id="KW-0175">Coiled coil</keyword>
<evidence type="ECO:0000313" key="2">
    <source>
        <dbReference type="EMBL" id="BCZ17058.1"/>
    </source>
</evidence>
<evidence type="ECO:0000313" key="3">
    <source>
        <dbReference type="Proteomes" id="UP000826775"/>
    </source>
</evidence>
<feature type="coiled-coil region" evidence="1">
    <location>
        <begin position="108"/>
        <end position="145"/>
    </location>
</feature>
<dbReference type="RefSeq" id="WP_221280070.1">
    <property type="nucleotide sequence ID" value="NZ_AP024814.1"/>
</dbReference>
<evidence type="ECO:0000256" key="1">
    <source>
        <dbReference type="SAM" id="Coils"/>
    </source>
</evidence>
<dbReference type="Proteomes" id="UP000826775">
    <property type="component" value="Chromosome"/>
</dbReference>
<proteinExistence type="predicted"/>
<organism evidence="2 3">
    <name type="scientific">Helicobacter gastrocanis</name>
    <dbReference type="NCBI Taxonomy" id="2849641"/>
    <lineage>
        <taxon>Bacteria</taxon>
        <taxon>Pseudomonadati</taxon>
        <taxon>Campylobacterota</taxon>
        <taxon>Epsilonproteobacteria</taxon>
        <taxon>Campylobacterales</taxon>
        <taxon>Helicobacteraceae</taxon>
        <taxon>Helicobacter</taxon>
    </lineage>
</organism>
<feature type="coiled-coil region" evidence="1">
    <location>
        <begin position="286"/>
        <end position="313"/>
    </location>
</feature>
<keyword evidence="3" id="KW-1185">Reference proteome</keyword>
<sequence>MGAVEKVIGLSVDRDFMRKTATRAELCALLGLDTAQFRYLEQKGVFAPIDLQLYTLDKQDKTQRIQEIHYYTRESVLNYMHYLQVSKEMAQEDLAKLRGFNNELISIDRELRSELTALQDSNEKYKRALEREAKLLERNRALRHRLKEVDKDARAWRKLKDKEARHANYVVDVHECARFFGIEDEGGGIENALYYLRAKGAIVAEGDNLYHLQKSAIAMLEYTSLKAKEEAGTRDASSASTDQLSNILGVTPSRIYKLAPAGVTIKNSKDDWDLVASVRNYIAYKLETEKTDLQSARARKELADAKIKELNYQQKMGELLDFDTIAKALQDIASTISNKLYSLPQILKRKCAMPQELEGFLCAQIEAILEELQDPAIYERAADKTQELKEKRKEKEDLGLFEGVEDEGA</sequence>